<dbReference type="GO" id="GO:0016020">
    <property type="term" value="C:membrane"/>
    <property type="evidence" value="ECO:0007669"/>
    <property type="project" value="InterPro"/>
</dbReference>
<evidence type="ECO:0000256" key="1">
    <source>
        <dbReference type="SAM" id="Phobius"/>
    </source>
</evidence>
<evidence type="ECO:0000313" key="3">
    <source>
        <dbReference type="Proteomes" id="UP000031036"/>
    </source>
</evidence>
<keyword evidence="3" id="KW-1185">Reference proteome</keyword>
<dbReference type="Pfam" id="PF07062">
    <property type="entry name" value="Clc-like"/>
    <property type="match status" value="1"/>
</dbReference>
<sequence length="226" mass="25073">MFNPKTALQVPAFVLTFIAVIINFIALATPSWQVNIDEEHSNKWQHDLLYIILSAQMFALFALISFCVSQAESAHKSATKFFCAVVGISVLINLAASVAFQIFAHMVEYRFYHVSVSGIYEKHVGYSYYLHLTGSLMLLLAFVFSLCYVIADYRLDTSVMRNQQTFTPYQPFGHLDPLKSVVNSVGAVISTVLEPGDLIIGACRLFALGASQFIGVQIVFLLLALS</sequence>
<feature type="transmembrane region" description="Helical" evidence="1">
    <location>
        <begin position="48"/>
        <end position="69"/>
    </location>
</feature>
<feature type="transmembrane region" description="Helical" evidence="1">
    <location>
        <begin position="7"/>
        <end position="28"/>
    </location>
</feature>
<dbReference type="Proteomes" id="UP000031036">
    <property type="component" value="Unassembled WGS sequence"/>
</dbReference>
<keyword evidence="1" id="KW-0812">Transmembrane</keyword>
<feature type="transmembrane region" description="Helical" evidence="1">
    <location>
        <begin position="205"/>
        <end position="225"/>
    </location>
</feature>
<name>A0A0B2V7N8_TOXCA</name>
<keyword evidence="1" id="KW-1133">Transmembrane helix</keyword>
<dbReference type="InterPro" id="IPR010761">
    <property type="entry name" value="Clc_prot-like"/>
</dbReference>
<dbReference type="EMBL" id="JPKZ01002268">
    <property type="protein sequence ID" value="KHN77529.1"/>
    <property type="molecule type" value="Genomic_DNA"/>
</dbReference>
<protein>
    <submittedName>
        <fullName evidence="2">Clc-like protein 2</fullName>
    </submittedName>
</protein>
<dbReference type="AlphaFoldDB" id="A0A0B2V7N8"/>
<proteinExistence type="predicted"/>
<gene>
    <name evidence="2" type="primary">clc-2</name>
    <name evidence="2" type="ORF">Tcan_13007</name>
</gene>
<keyword evidence="1" id="KW-0472">Membrane</keyword>
<accession>A0A0B2V7N8</accession>
<dbReference type="Gene3D" id="1.20.140.150">
    <property type="match status" value="1"/>
</dbReference>
<feature type="transmembrane region" description="Helical" evidence="1">
    <location>
        <begin position="126"/>
        <end position="151"/>
    </location>
</feature>
<feature type="transmembrane region" description="Helical" evidence="1">
    <location>
        <begin position="81"/>
        <end position="106"/>
    </location>
</feature>
<organism evidence="2 3">
    <name type="scientific">Toxocara canis</name>
    <name type="common">Canine roundworm</name>
    <dbReference type="NCBI Taxonomy" id="6265"/>
    <lineage>
        <taxon>Eukaryota</taxon>
        <taxon>Metazoa</taxon>
        <taxon>Ecdysozoa</taxon>
        <taxon>Nematoda</taxon>
        <taxon>Chromadorea</taxon>
        <taxon>Rhabditida</taxon>
        <taxon>Spirurina</taxon>
        <taxon>Ascaridomorpha</taxon>
        <taxon>Ascaridoidea</taxon>
        <taxon>Toxocaridae</taxon>
        <taxon>Toxocara</taxon>
    </lineage>
</organism>
<evidence type="ECO:0000313" key="2">
    <source>
        <dbReference type="EMBL" id="KHN77529.1"/>
    </source>
</evidence>
<dbReference type="OrthoDB" id="10025519at2759"/>
<comment type="caution">
    <text evidence="2">The sequence shown here is derived from an EMBL/GenBank/DDBJ whole genome shotgun (WGS) entry which is preliminary data.</text>
</comment>
<reference evidence="2 3" key="1">
    <citation type="submission" date="2014-11" db="EMBL/GenBank/DDBJ databases">
        <title>Genetic blueprint of the zoonotic pathogen Toxocara canis.</title>
        <authorList>
            <person name="Zhu X.-Q."/>
            <person name="Korhonen P.K."/>
            <person name="Cai H."/>
            <person name="Young N.D."/>
            <person name="Nejsum P."/>
            <person name="von Samson-Himmelstjerna G."/>
            <person name="Boag P.R."/>
            <person name="Tan P."/>
            <person name="Li Q."/>
            <person name="Min J."/>
            <person name="Yang Y."/>
            <person name="Wang X."/>
            <person name="Fang X."/>
            <person name="Hall R.S."/>
            <person name="Hofmann A."/>
            <person name="Sternberg P.W."/>
            <person name="Jex A.R."/>
            <person name="Gasser R.B."/>
        </authorList>
    </citation>
    <scope>NUCLEOTIDE SEQUENCE [LARGE SCALE GENOMIC DNA]</scope>
    <source>
        <strain evidence="2">PN_DK_2014</strain>
    </source>
</reference>